<dbReference type="EMBL" id="JAPDGR010000730">
    <property type="protein sequence ID" value="KAJ2987857.1"/>
    <property type="molecule type" value="Genomic_DNA"/>
</dbReference>
<reference evidence="1" key="1">
    <citation type="submission" date="2022-10" db="EMBL/GenBank/DDBJ databases">
        <title>Genome Sequence of Xylaria curta.</title>
        <authorList>
            <person name="Buettner E."/>
        </authorList>
    </citation>
    <scope>NUCLEOTIDE SEQUENCE</scope>
    <source>
        <strain evidence="1">Babe10</strain>
    </source>
</reference>
<protein>
    <submittedName>
        <fullName evidence="1">Uncharacterized protein</fullName>
    </submittedName>
</protein>
<proteinExistence type="predicted"/>
<comment type="caution">
    <text evidence="1">The sequence shown here is derived from an EMBL/GenBank/DDBJ whole genome shotgun (WGS) entry which is preliminary data.</text>
</comment>
<dbReference type="Proteomes" id="UP001143856">
    <property type="component" value="Unassembled WGS sequence"/>
</dbReference>
<name>A0ACC1P769_9PEZI</name>
<keyword evidence="2" id="KW-1185">Reference proteome</keyword>
<accession>A0ACC1P769</accession>
<gene>
    <name evidence="1" type="ORF">NUW58_g4279</name>
</gene>
<organism evidence="1 2">
    <name type="scientific">Xylaria curta</name>
    <dbReference type="NCBI Taxonomy" id="42375"/>
    <lineage>
        <taxon>Eukaryota</taxon>
        <taxon>Fungi</taxon>
        <taxon>Dikarya</taxon>
        <taxon>Ascomycota</taxon>
        <taxon>Pezizomycotina</taxon>
        <taxon>Sordariomycetes</taxon>
        <taxon>Xylariomycetidae</taxon>
        <taxon>Xylariales</taxon>
        <taxon>Xylariaceae</taxon>
        <taxon>Xylaria</taxon>
    </lineage>
</organism>
<evidence type="ECO:0000313" key="1">
    <source>
        <dbReference type="EMBL" id="KAJ2987857.1"/>
    </source>
</evidence>
<evidence type="ECO:0000313" key="2">
    <source>
        <dbReference type="Proteomes" id="UP001143856"/>
    </source>
</evidence>
<sequence length="324" mass="37224">MGPLRPRQSPKDADFFDNIIIDTRGAAILPSLTALRHRIDRRTTICLLHPGLGLVEQLIEQVFDDPLQRPNFVLGHSTHKLSKVRDIMFSMKQRKPGALYLYGVPKFEGSTFDKSSLVYEGMRQSQHLVQLLSSTECLNVVGLPWVRFLSWKLPTLIFTSLADTISVALGCKYQEIYHNHHARIMWDSLLEETLAIISQFPELQEVPHRIHYFTAHSFRRKLQMYLAAQRANISPWIKQVKMGNNVPVDYFNGYFVQRARELGLTHEYNSMAVEIVKARVSARQTELRSDLRFRVPYMTDTDLIGGGQPIPSLEDTLELELEGF</sequence>